<dbReference type="FunFam" id="3.30.160.60:FF:001465">
    <property type="entry name" value="Zinc finger protein 560"/>
    <property type="match status" value="1"/>
</dbReference>
<proteinExistence type="predicted"/>
<dbReference type="InterPro" id="IPR036236">
    <property type="entry name" value="Znf_C2H2_sf"/>
</dbReference>
<feature type="domain" description="C2H2-type" evidence="13">
    <location>
        <begin position="285"/>
        <end position="313"/>
    </location>
</feature>
<dbReference type="FunFam" id="3.30.160.60:FF:000003">
    <property type="entry name" value="Zinc finger protein 3 homolog"/>
    <property type="match status" value="1"/>
</dbReference>
<dbReference type="GO" id="GO:0008270">
    <property type="term" value="F:zinc ion binding"/>
    <property type="evidence" value="ECO:0007669"/>
    <property type="project" value="UniProtKB-KW"/>
</dbReference>
<feature type="compositionally biased region" description="Acidic residues" evidence="12">
    <location>
        <begin position="94"/>
        <end position="111"/>
    </location>
</feature>
<keyword evidence="11" id="KW-0175">Coiled coil</keyword>
<protein>
    <recommendedName>
        <fullName evidence="13">C2H2-type domain-containing protein</fullName>
    </recommendedName>
</protein>
<name>A0A7M7P9F5_STRPU</name>
<dbReference type="GO" id="GO:0000122">
    <property type="term" value="P:negative regulation of transcription by RNA polymerase II"/>
    <property type="evidence" value="ECO:0007669"/>
    <property type="project" value="UniProtKB-ARBA"/>
</dbReference>
<feature type="domain" description="C2H2-type" evidence="13">
    <location>
        <begin position="423"/>
        <end position="450"/>
    </location>
</feature>
<evidence type="ECO:0000256" key="9">
    <source>
        <dbReference type="ARBA" id="ARBA00023242"/>
    </source>
</evidence>
<keyword evidence="9" id="KW-0539">Nucleus</keyword>
<feature type="region of interest" description="Disordered" evidence="12">
    <location>
        <begin position="90"/>
        <end position="126"/>
    </location>
</feature>
<accession>A0A7M7P9F5</accession>
<feature type="compositionally biased region" description="Low complexity" evidence="12">
    <location>
        <begin position="1"/>
        <end position="10"/>
    </location>
</feature>
<dbReference type="GO" id="GO:0006355">
    <property type="term" value="P:regulation of DNA-templated transcription"/>
    <property type="evidence" value="ECO:0000318"/>
    <property type="project" value="GO_Central"/>
</dbReference>
<dbReference type="SUPFAM" id="SSF57667">
    <property type="entry name" value="beta-beta-alpha zinc fingers"/>
    <property type="match status" value="3"/>
</dbReference>
<feature type="compositionally biased region" description="Basic and acidic residues" evidence="12">
    <location>
        <begin position="734"/>
        <end position="744"/>
    </location>
</feature>
<feature type="domain" description="C2H2-type" evidence="13">
    <location>
        <begin position="633"/>
        <end position="660"/>
    </location>
</feature>
<dbReference type="InterPro" id="IPR050331">
    <property type="entry name" value="Zinc_finger"/>
</dbReference>
<keyword evidence="2" id="KW-0479">Metal-binding</keyword>
<keyword evidence="6" id="KW-0805">Transcription regulation</keyword>
<organism evidence="14 15">
    <name type="scientific">Strongylocentrotus purpuratus</name>
    <name type="common">Purple sea urchin</name>
    <dbReference type="NCBI Taxonomy" id="7668"/>
    <lineage>
        <taxon>Eukaryota</taxon>
        <taxon>Metazoa</taxon>
        <taxon>Echinodermata</taxon>
        <taxon>Eleutherozoa</taxon>
        <taxon>Echinozoa</taxon>
        <taxon>Echinoidea</taxon>
        <taxon>Euechinoidea</taxon>
        <taxon>Echinacea</taxon>
        <taxon>Camarodonta</taxon>
        <taxon>Echinidea</taxon>
        <taxon>Strongylocentrotidae</taxon>
        <taxon>Strongylocentrotus</taxon>
    </lineage>
</organism>
<evidence type="ECO:0000256" key="11">
    <source>
        <dbReference type="SAM" id="Coils"/>
    </source>
</evidence>
<dbReference type="OrthoDB" id="10018191at2759"/>
<feature type="region of interest" description="Disordered" evidence="12">
    <location>
        <begin position="725"/>
        <end position="744"/>
    </location>
</feature>
<feature type="domain" description="C2H2-type" evidence="13">
    <location>
        <begin position="392"/>
        <end position="415"/>
    </location>
</feature>
<feature type="domain" description="C2H2-type" evidence="13">
    <location>
        <begin position="341"/>
        <end position="368"/>
    </location>
</feature>
<dbReference type="PANTHER" id="PTHR16515:SF66">
    <property type="entry name" value="C2H2-TYPE DOMAIN-CONTAINING PROTEIN"/>
    <property type="match status" value="1"/>
</dbReference>
<keyword evidence="15" id="KW-1185">Reference proteome</keyword>
<evidence type="ECO:0000256" key="8">
    <source>
        <dbReference type="ARBA" id="ARBA00023163"/>
    </source>
</evidence>
<feature type="domain" description="C2H2-type" evidence="13">
    <location>
        <begin position="257"/>
        <end position="284"/>
    </location>
</feature>
<dbReference type="EnsemblMetazoa" id="XM_030991553">
    <property type="protein sequence ID" value="XP_030847413"/>
    <property type="gene ID" value="LOC100889645"/>
</dbReference>
<feature type="domain" description="C2H2-type" evidence="13">
    <location>
        <begin position="314"/>
        <end position="341"/>
    </location>
</feature>
<dbReference type="GO" id="GO:0000981">
    <property type="term" value="F:DNA-binding transcription factor activity, RNA polymerase II-specific"/>
    <property type="evidence" value="ECO:0000318"/>
    <property type="project" value="GO_Central"/>
</dbReference>
<dbReference type="Pfam" id="PF00096">
    <property type="entry name" value="zf-C2H2"/>
    <property type="match status" value="5"/>
</dbReference>
<evidence type="ECO:0000256" key="12">
    <source>
        <dbReference type="SAM" id="MobiDB-lite"/>
    </source>
</evidence>
<sequence>MQAAQQATTEATEEIPKGSTNGHTGTHFGHMPKVLEYLKLKENDLKEEGKKFVSRMGPVDDDDDAAMFKEVTRYNIVDGTIMHCRELERQAAEDSQDGDDDSEDKLYDEETGSMSSPSQPMEEESGENFYPCKVCKKRYISKSSLRKHICRAGPEAEKGQPAEEIKTDDEATVTLHHPIPLQIPIPIPIDLRRDTESNDSEVLDMRYHIPMAQSLGNGHPIISPVTGTMLPTNGEFYTLTGEALVINENGNLVPEIHACPICNMTFQHASQLMRHRRTHSNERPFECAECHQAFRRKCHLKRHWQRIHSGEKPFKCGICGKAFSDRDHQRQHETIHGPETYPCLKCRSVFPTEAYLVAHVAEHPDCKAAFAKGEDGSPKRVRGKRKGSPGSYRCGLCGDFFKKLRQIQTHQRVRHHDVFEKKYKCNICGKGFDLISDLTHHRHTHAARGSKYDVDKESERPTMLKQMLTNAAEKNVQNKQELMGMLQLLERRIQQQQKQVRKMEDQQDRISQELVDSTTTVATNNNNAMAESILNNSKLRTLLERRPLSELTVLKRECDLQQGGPDPKMLRTNRMVLDLSNPKSPKTPTSLSSQPRPSNPGKSDVTFIGEQAPEEANLLQSSAIMDLMTGNRHKCEECGLSFLLYSDFRTHRKRHERARLAMGKEDAVGGTTTDMVCGNPEGDRSMCRDCCNQNDSSGTKPTMTVHHKHAEDTGRQLHKMGHKIWNGKHSSTSRHCERKSEDGKDCTQCTSLRDQLSKEREEKGVLKEEVDRLREALVNFAKMASTHPTLGANIGQELTALFNRTVTIKQEIQELV</sequence>
<dbReference type="InParanoid" id="A0A7M7P9F5"/>
<dbReference type="Gene3D" id="3.30.160.60">
    <property type="entry name" value="Classic Zinc Finger"/>
    <property type="match status" value="4"/>
</dbReference>
<reference evidence="15" key="1">
    <citation type="submission" date="2015-02" db="EMBL/GenBank/DDBJ databases">
        <title>Genome sequencing for Strongylocentrotus purpuratus.</title>
        <authorList>
            <person name="Murali S."/>
            <person name="Liu Y."/>
            <person name="Vee V."/>
            <person name="English A."/>
            <person name="Wang M."/>
            <person name="Skinner E."/>
            <person name="Han Y."/>
            <person name="Muzny D.M."/>
            <person name="Worley K.C."/>
            <person name="Gibbs R.A."/>
        </authorList>
    </citation>
    <scope>NUCLEOTIDE SEQUENCE</scope>
</reference>
<dbReference type="AlphaFoldDB" id="A0A7M7P9F5"/>
<dbReference type="RefSeq" id="XP_030847413.1">
    <property type="nucleotide sequence ID" value="XM_030991553.1"/>
</dbReference>
<dbReference type="OMA" id="HCERKSE"/>
<evidence type="ECO:0000256" key="6">
    <source>
        <dbReference type="ARBA" id="ARBA00023015"/>
    </source>
</evidence>
<evidence type="ECO:0000256" key="4">
    <source>
        <dbReference type="ARBA" id="ARBA00022771"/>
    </source>
</evidence>
<dbReference type="Pfam" id="PF13912">
    <property type="entry name" value="zf-C2H2_6"/>
    <property type="match status" value="1"/>
</dbReference>
<evidence type="ECO:0000256" key="5">
    <source>
        <dbReference type="ARBA" id="ARBA00022833"/>
    </source>
</evidence>
<feature type="compositionally biased region" description="Low complexity" evidence="12">
    <location>
        <begin position="579"/>
        <end position="593"/>
    </location>
</feature>
<keyword evidence="7" id="KW-0238">DNA-binding</keyword>
<feature type="region of interest" description="Disordered" evidence="12">
    <location>
        <begin position="578"/>
        <end position="606"/>
    </location>
</feature>
<dbReference type="FunFam" id="3.30.160.60:FF:002343">
    <property type="entry name" value="Zinc finger protein 33A"/>
    <property type="match status" value="1"/>
</dbReference>
<feature type="coiled-coil region" evidence="11">
    <location>
        <begin position="479"/>
        <end position="513"/>
    </location>
</feature>
<dbReference type="SMART" id="SM00355">
    <property type="entry name" value="ZnF_C2H2"/>
    <property type="match status" value="8"/>
</dbReference>
<evidence type="ECO:0000256" key="2">
    <source>
        <dbReference type="ARBA" id="ARBA00022723"/>
    </source>
</evidence>
<feature type="region of interest" description="Disordered" evidence="12">
    <location>
        <begin position="1"/>
        <end position="29"/>
    </location>
</feature>
<keyword evidence="5" id="KW-0862">Zinc</keyword>
<dbReference type="PROSITE" id="PS00028">
    <property type="entry name" value="ZINC_FINGER_C2H2_1"/>
    <property type="match status" value="6"/>
</dbReference>
<evidence type="ECO:0000256" key="10">
    <source>
        <dbReference type="PROSITE-ProRule" id="PRU00042"/>
    </source>
</evidence>
<dbReference type="InterPro" id="IPR013087">
    <property type="entry name" value="Znf_C2H2_type"/>
</dbReference>
<dbReference type="PROSITE" id="PS50157">
    <property type="entry name" value="ZINC_FINGER_C2H2_2"/>
    <property type="match status" value="7"/>
</dbReference>
<evidence type="ECO:0000259" key="13">
    <source>
        <dbReference type="PROSITE" id="PS50157"/>
    </source>
</evidence>
<dbReference type="GO" id="GO:0005634">
    <property type="term" value="C:nucleus"/>
    <property type="evidence" value="ECO:0007669"/>
    <property type="project" value="UniProtKB-SubCell"/>
</dbReference>
<dbReference type="GO" id="GO:0000978">
    <property type="term" value="F:RNA polymerase II cis-regulatory region sequence-specific DNA binding"/>
    <property type="evidence" value="ECO:0000318"/>
    <property type="project" value="GO_Central"/>
</dbReference>
<evidence type="ECO:0000256" key="3">
    <source>
        <dbReference type="ARBA" id="ARBA00022737"/>
    </source>
</evidence>
<dbReference type="Proteomes" id="UP000007110">
    <property type="component" value="Unassembled WGS sequence"/>
</dbReference>
<dbReference type="GeneID" id="100889645"/>
<evidence type="ECO:0000313" key="15">
    <source>
        <dbReference type="Proteomes" id="UP000007110"/>
    </source>
</evidence>
<evidence type="ECO:0000256" key="7">
    <source>
        <dbReference type="ARBA" id="ARBA00023125"/>
    </source>
</evidence>
<comment type="subcellular location">
    <subcellularLocation>
        <location evidence="1">Nucleus</location>
    </subcellularLocation>
</comment>
<dbReference type="PANTHER" id="PTHR16515">
    <property type="entry name" value="PR DOMAIN ZINC FINGER PROTEIN"/>
    <property type="match status" value="1"/>
</dbReference>
<feature type="coiled-coil region" evidence="11">
    <location>
        <begin position="749"/>
        <end position="776"/>
    </location>
</feature>
<reference evidence="14" key="2">
    <citation type="submission" date="2021-01" db="UniProtKB">
        <authorList>
            <consortium name="EnsemblMetazoa"/>
        </authorList>
    </citation>
    <scope>IDENTIFICATION</scope>
</reference>
<keyword evidence="8" id="KW-0804">Transcription</keyword>
<keyword evidence="3" id="KW-0677">Repeat</keyword>
<keyword evidence="4 10" id="KW-0863">Zinc-finger</keyword>
<dbReference type="KEGG" id="spu:100889645"/>
<evidence type="ECO:0000256" key="1">
    <source>
        <dbReference type="ARBA" id="ARBA00004123"/>
    </source>
</evidence>
<evidence type="ECO:0000313" key="14">
    <source>
        <dbReference type="EnsemblMetazoa" id="XP_030847413"/>
    </source>
</evidence>